<dbReference type="GO" id="GO:0051087">
    <property type="term" value="F:protein-folding chaperone binding"/>
    <property type="evidence" value="ECO:0007669"/>
    <property type="project" value="InterPro"/>
</dbReference>
<accession>A0A8T0FMV5</accession>
<dbReference type="OMA" id="KVHMTAD"/>
<dbReference type="SUPFAM" id="SSF49764">
    <property type="entry name" value="HSP20-like chaperones"/>
    <property type="match status" value="1"/>
</dbReference>
<dbReference type="Pfam" id="PF04969">
    <property type="entry name" value="CS"/>
    <property type="match status" value="1"/>
</dbReference>
<evidence type="ECO:0000313" key="3">
    <source>
        <dbReference type="EMBL" id="KAF8792246.1"/>
    </source>
</evidence>
<dbReference type="OrthoDB" id="1898560at2759"/>
<dbReference type="InterPro" id="IPR007052">
    <property type="entry name" value="CS_dom"/>
</dbReference>
<reference evidence="3" key="2">
    <citation type="submission" date="2020-06" db="EMBL/GenBank/DDBJ databases">
        <authorList>
            <person name="Sheffer M."/>
        </authorList>
    </citation>
    <scope>NUCLEOTIDE SEQUENCE</scope>
</reference>
<evidence type="ECO:0000259" key="1">
    <source>
        <dbReference type="PROSITE" id="PS51048"/>
    </source>
</evidence>
<gene>
    <name evidence="3" type="ORF">HNY73_003868</name>
</gene>
<dbReference type="InterPro" id="IPR044563">
    <property type="entry name" value="Sgt1-like"/>
</dbReference>
<dbReference type="InterPro" id="IPR008978">
    <property type="entry name" value="HSP20-like_chaperone"/>
</dbReference>
<reference evidence="3" key="1">
    <citation type="journal article" date="2020" name="bioRxiv">
        <title>Chromosome-level reference genome of the European wasp spider Argiope bruennichi: a resource for studies on range expansion and evolutionary adaptation.</title>
        <authorList>
            <person name="Sheffer M.M."/>
            <person name="Hoppe A."/>
            <person name="Krehenwinkel H."/>
            <person name="Uhl G."/>
            <person name="Kuss A.W."/>
            <person name="Jensen L."/>
            <person name="Jensen C."/>
            <person name="Gillespie R.G."/>
            <person name="Hoff K.J."/>
            <person name="Prost S."/>
        </authorList>
    </citation>
    <scope>NUCLEOTIDE SEQUENCE</scope>
</reference>
<dbReference type="AlphaFoldDB" id="A0A8T0FMV5"/>
<proteinExistence type="predicted"/>
<evidence type="ECO:0000259" key="2">
    <source>
        <dbReference type="PROSITE" id="PS51203"/>
    </source>
</evidence>
<dbReference type="Pfam" id="PF05002">
    <property type="entry name" value="SGS"/>
    <property type="match status" value="1"/>
</dbReference>
<dbReference type="PROSITE" id="PS51203">
    <property type="entry name" value="CS"/>
    <property type="match status" value="1"/>
</dbReference>
<sequence length="201" mass="23243">MAEISHPNVKYEWYQTESSVTISVLIKKLKPENVRVDIVDAKLSCLAKLEDDKDFSLTLHLAHGIQADKTKWKVLPTKIEIKLQKTEAIHWEKLVEKPSEPEPKADKIIKTYPTSKTQKKDWDKLEAQLKREEEDEKLEGEAALNQLFQKIYREGSDETRKAMNKSFMESGGTVLSTSWNEVAQKKVDIKPPDGMEFKKWD</sequence>
<dbReference type="Gene3D" id="2.60.40.790">
    <property type="match status" value="1"/>
</dbReference>
<dbReference type="InterPro" id="IPR007699">
    <property type="entry name" value="SGS_dom"/>
</dbReference>
<evidence type="ECO:0000313" key="4">
    <source>
        <dbReference type="Proteomes" id="UP000807504"/>
    </source>
</evidence>
<dbReference type="PROSITE" id="PS51048">
    <property type="entry name" value="SGS"/>
    <property type="match status" value="1"/>
</dbReference>
<name>A0A8T0FMV5_ARGBR</name>
<feature type="domain" description="SGS" evidence="1">
    <location>
        <begin position="111"/>
        <end position="201"/>
    </location>
</feature>
<comment type="caution">
    <text evidence="3">The sequence shown here is derived from an EMBL/GenBank/DDBJ whole genome shotgun (WGS) entry which is preliminary data.</text>
</comment>
<dbReference type="GO" id="GO:0005737">
    <property type="term" value="C:cytoplasm"/>
    <property type="evidence" value="ECO:0007669"/>
    <property type="project" value="UniProtKB-ARBA"/>
</dbReference>
<dbReference type="PANTHER" id="PTHR45862">
    <property type="entry name" value="PROTEIN SGT1 HOMOLOG"/>
    <property type="match status" value="1"/>
</dbReference>
<organism evidence="3 4">
    <name type="scientific">Argiope bruennichi</name>
    <name type="common">Wasp spider</name>
    <name type="synonym">Aranea bruennichi</name>
    <dbReference type="NCBI Taxonomy" id="94029"/>
    <lineage>
        <taxon>Eukaryota</taxon>
        <taxon>Metazoa</taxon>
        <taxon>Ecdysozoa</taxon>
        <taxon>Arthropoda</taxon>
        <taxon>Chelicerata</taxon>
        <taxon>Arachnida</taxon>
        <taxon>Araneae</taxon>
        <taxon>Araneomorphae</taxon>
        <taxon>Entelegynae</taxon>
        <taxon>Araneoidea</taxon>
        <taxon>Araneidae</taxon>
        <taxon>Argiope</taxon>
    </lineage>
</organism>
<dbReference type="FunFam" id="2.60.40.790:FF:000012">
    <property type="entry name" value="SGT1 homolog, MIS12 kinetochore complex assembly cochaperone"/>
    <property type="match status" value="1"/>
</dbReference>
<keyword evidence="4" id="KW-1185">Reference proteome</keyword>
<feature type="domain" description="CS" evidence="2">
    <location>
        <begin position="6"/>
        <end position="95"/>
    </location>
</feature>
<dbReference type="EMBL" id="JABXBU010000003">
    <property type="protein sequence ID" value="KAF8792246.1"/>
    <property type="molecule type" value="Genomic_DNA"/>
</dbReference>
<protein>
    <submittedName>
        <fullName evidence="3">Protein SGT1 like protein</fullName>
    </submittedName>
</protein>
<dbReference type="Proteomes" id="UP000807504">
    <property type="component" value="Unassembled WGS sequence"/>
</dbReference>